<proteinExistence type="predicted"/>
<keyword evidence="1" id="KW-0813">Transport</keyword>
<dbReference type="Pfam" id="PF00005">
    <property type="entry name" value="ABC_tran"/>
    <property type="match status" value="1"/>
</dbReference>
<dbReference type="GO" id="GO:0005886">
    <property type="term" value="C:plasma membrane"/>
    <property type="evidence" value="ECO:0007669"/>
    <property type="project" value="TreeGrafter"/>
</dbReference>
<keyword evidence="2" id="KW-0547">Nucleotide-binding</keyword>
<dbReference type="InterPro" id="IPR003593">
    <property type="entry name" value="AAA+_ATPase"/>
</dbReference>
<keyword evidence="7" id="KW-1185">Reference proteome</keyword>
<gene>
    <name evidence="6" type="ORF">OSB52_17235</name>
</gene>
<evidence type="ECO:0000256" key="2">
    <source>
        <dbReference type="ARBA" id="ARBA00022741"/>
    </source>
</evidence>
<sequence>MPDSATTVAAPDAEPLLRTRGLSVHYGGVTANADIDLTVGAGEIVGLIGPNGAGKTTFVDAVTGFARSSGEVTLSGRRIDRAGPHRRRRAGMARTWQAGELFADLTVAQNLAVAVQRVGLRAMVLDVVNGSRPPAGVVEKALDVVGLTDVADRRPDELTLGQQKLVGVARALVGDTGLVLLDEPAAGLDTHESREFGGELRRIAATGVGILLIDHDMSLVLDVCDRLYVLDFGRVIAAGPPAEITNDPAVVAAYLGSAEVQAESDSGADDPAPDTSAGTVMTPVESTTTDETTTESTTTEETR</sequence>
<feature type="compositionally biased region" description="Low complexity" evidence="4">
    <location>
        <begin position="285"/>
        <end position="303"/>
    </location>
</feature>
<evidence type="ECO:0000256" key="4">
    <source>
        <dbReference type="SAM" id="MobiDB-lite"/>
    </source>
</evidence>
<evidence type="ECO:0000313" key="6">
    <source>
        <dbReference type="EMBL" id="MCX2965832.1"/>
    </source>
</evidence>
<evidence type="ECO:0000313" key="7">
    <source>
        <dbReference type="Proteomes" id="UP001143347"/>
    </source>
</evidence>
<feature type="domain" description="ABC transporter" evidence="5">
    <location>
        <begin position="17"/>
        <end position="257"/>
    </location>
</feature>
<dbReference type="PANTHER" id="PTHR45772">
    <property type="entry name" value="CONSERVED COMPONENT OF ABC TRANSPORTER FOR NATURAL AMINO ACIDS-RELATED"/>
    <property type="match status" value="1"/>
</dbReference>
<organism evidence="6 7">
    <name type="scientific">Gordonia aquimaris</name>
    <dbReference type="NCBI Taxonomy" id="2984863"/>
    <lineage>
        <taxon>Bacteria</taxon>
        <taxon>Bacillati</taxon>
        <taxon>Actinomycetota</taxon>
        <taxon>Actinomycetes</taxon>
        <taxon>Mycobacteriales</taxon>
        <taxon>Gordoniaceae</taxon>
        <taxon>Gordonia</taxon>
    </lineage>
</organism>
<dbReference type="SMART" id="SM00382">
    <property type="entry name" value="AAA"/>
    <property type="match status" value="1"/>
</dbReference>
<keyword evidence="3 6" id="KW-0067">ATP-binding</keyword>
<evidence type="ECO:0000259" key="5">
    <source>
        <dbReference type="PROSITE" id="PS50893"/>
    </source>
</evidence>
<dbReference type="InterPro" id="IPR032823">
    <property type="entry name" value="BCA_ABC_TP_C"/>
</dbReference>
<dbReference type="AlphaFoldDB" id="A0A9X3I5J7"/>
<dbReference type="PROSITE" id="PS50893">
    <property type="entry name" value="ABC_TRANSPORTER_2"/>
    <property type="match status" value="1"/>
</dbReference>
<dbReference type="EMBL" id="JAPKFM010000019">
    <property type="protein sequence ID" value="MCX2965832.1"/>
    <property type="molecule type" value="Genomic_DNA"/>
</dbReference>
<name>A0A9X3I5J7_9ACTN</name>
<dbReference type="Proteomes" id="UP001143347">
    <property type="component" value="Unassembled WGS sequence"/>
</dbReference>
<dbReference type="GO" id="GO:0005524">
    <property type="term" value="F:ATP binding"/>
    <property type="evidence" value="ECO:0007669"/>
    <property type="project" value="UniProtKB-KW"/>
</dbReference>
<dbReference type="PANTHER" id="PTHR45772:SF9">
    <property type="entry name" value="CONSERVED COMPONENT OF ABC TRANSPORTER FOR NATURAL AMINO ACIDS"/>
    <property type="match status" value="1"/>
</dbReference>
<comment type="caution">
    <text evidence="6">The sequence shown here is derived from an EMBL/GenBank/DDBJ whole genome shotgun (WGS) entry which is preliminary data.</text>
</comment>
<dbReference type="Gene3D" id="3.40.50.300">
    <property type="entry name" value="P-loop containing nucleotide triphosphate hydrolases"/>
    <property type="match status" value="1"/>
</dbReference>
<dbReference type="InterPro" id="IPR027417">
    <property type="entry name" value="P-loop_NTPase"/>
</dbReference>
<dbReference type="SUPFAM" id="SSF52540">
    <property type="entry name" value="P-loop containing nucleoside triphosphate hydrolases"/>
    <property type="match status" value="1"/>
</dbReference>
<dbReference type="InterPro" id="IPR051120">
    <property type="entry name" value="ABC_AA/LPS_Transport"/>
</dbReference>
<evidence type="ECO:0000256" key="1">
    <source>
        <dbReference type="ARBA" id="ARBA00022448"/>
    </source>
</evidence>
<accession>A0A9X3I5J7</accession>
<dbReference type="RefSeq" id="WP_266062852.1">
    <property type="nucleotide sequence ID" value="NZ_JAPKFM010000019.1"/>
</dbReference>
<dbReference type="Pfam" id="PF12399">
    <property type="entry name" value="BCA_ABC_TP_C"/>
    <property type="match status" value="1"/>
</dbReference>
<reference evidence="6" key="1">
    <citation type="submission" date="2022-10" db="EMBL/GenBank/DDBJ databases">
        <title>WGS of marine actinomycetes from Thailand.</title>
        <authorList>
            <person name="Thawai C."/>
        </authorList>
    </citation>
    <scope>NUCLEOTIDE SEQUENCE</scope>
    <source>
        <strain evidence="6">SW21</strain>
    </source>
</reference>
<dbReference type="GO" id="GO:0016887">
    <property type="term" value="F:ATP hydrolysis activity"/>
    <property type="evidence" value="ECO:0007669"/>
    <property type="project" value="InterPro"/>
</dbReference>
<dbReference type="CDD" id="cd03219">
    <property type="entry name" value="ABC_Mj1267_LivG_branched"/>
    <property type="match status" value="1"/>
</dbReference>
<evidence type="ECO:0000256" key="3">
    <source>
        <dbReference type="ARBA" id="ARBA00022840"/>
    </source>
</evidence>
<protein>
    <submittedName>
        <fullName evidence="6">ABC transporter ATP-binding protein</fullName>
    </submittedName>
</protein>
<feature type="region of interest" description="Disordered" evidence="4">
    <location>
        <begin position="260"/>
        <end position="303"/>
    </location>
</feature>
<dbReference type="InterPro" id="IPR003439">
    <property type="entry name" value="ABC_transporter-like_ATP-bd"/>
</dbReference>